<proteinExistence type="predicted"/>
<accession>A0A224Y5X7</accession>
<sequence>MWSTLYIGFDRPVVEVPRQRFRGRRKLKVMQNCQTGNVAKANVSTNLVETLSLVRFLVQHFTSHERTFERLPRLVFSIYTYFHLLDRFCDIVLFLRKDAHDYDCGMRY</sequence>
<reference evidence="1" key="1">
    <citation type="journal article" date="2017" name="Parasit. Vectors">
        <title>Sialotranscriptomics of Rhipicephalus zambeziensis reveals intricate expression profiles of secretory proteins and suggests tight temporal transcriptional regulation during blood-feeding.</title>
        <authorList>
            <person name="de Castro M.H."/>
            <person name="de Klerk D."/>
            <person name="Pienaar R."/>
            <person name="Rees D.J.G."/>
            <person name="Mans B.J."/>
        </authorList>
    </citation>
    <scope>NUCLEOTIDE SEQUENCE</scope>
    <source>
        <tissue evidence="1">Salivary glands</tissue>
    </source>
</reference>
<evidence type="ECO:0000313" key="1">
    <source>
        <dbReference type="EMBL" id="MAA12968.1"/>
    </source>
</evidence>
<dbReference type="AlphaFoldDB" id="A0A224Y5X7"/>
<dbReference type="EMBL" id="GFPF01001822">
    <property type="protein sequence ID" value="MAA12968.1"/>
    <property type="molecule type" value="Transcribed_RNA"/>
</dbReference>
<name>A0A224Y5X7_9ACAR</name>
<protein>
    <submittedName>
        <fullName evidence="1">Uncharacterized protein</fullName>
    </submittedName>
</protein>
<organism evidence="1">
    <name type="scientific">Rhipicephalus zambeziensis</name>
    <dbReference type="NCBI Taxonomy" id="60191"/>
    <lineage>
        <taxon>Eukaryota</taxon>
        <taxon>Metazoa</taxon>
        <taxon>Ecdysozoa</taxon>
        <taxon>Arthropoda</taxon>
        <taxon>Chelicerata</taxon>
        <taxon>Arachnida</taxon>
        <taxon>Acari</taxon>
        <taxon>Parasitiformes</taxon>
        <taxon>Ixodida</taxon>
        <taxon>Ixodoidea</taxon>
        <taxon>Ixodidae</taxon>
        <taxon>Rhipicephalinae</taxon>
        <taxon>Rhipicephalus</taxon>
        <taxon>Rhipicephalus</taxon>
    </lineage>
</organism>